<keyword evidence="8" id="KW-0255">Endonuclease</keyword>
<dbReference type="Pfam" id="PF12320">
    <property type="entry name" value="SbcD_C"/>
    <property type="match status" value="1"/>
</dbReference>
<evidence type="ECO:0000259" key="9">
    <source>
        <dbReference type="Pfam" id="PF00149"/>
    </source>
</evidence>
<evidence type="ECO:0000256" key="5">
    <source>
        <dbReference type="ARBA" id="ARBA00022801"/>
    </source>
</evidence>
<evidence type="ECO:0000256" key="7">
    <source>
        <dbReference type="ARBA" id="ARBA00023172"/>
    </source>
</evidence>
<reference evidence="11 12" key="1">
    <citation type="submission" date="2023-04" db="EMBL/GenBank/DDBJ databases">
        <title>Antarctic isolates genomes.</title>
        <authorList>
            <person name="Dimov S.G."/>
        </authorList>
    </citation>
    <scope>NUCLEOTIDE SEQUENCE [LARGE SCALE GENOMIC DNA]</scope>
    <source>
        <strain evidence="11 12">AL19</strain>
    </source>
</reference>
<dbReference type="Gene3D" id="3.60.21.10">
    <property type="match status" value="1"/>
</dbReference>
<evidence type="ECO:0000256" key="4">
    <source>
        <dbReference type="ARBA" id="ARBA00022722"/>
    </source>
</evidence>
<evidence type="ECO:0000256" key="6">
    <source>
        <dbReference type="ARBA" id="ARBA00022839"/>
    </source>
</evidence>
<evidence type="ECO:0000256" key="8">
    <source>
        <dbReference type="RuleBase" id="RU363069"/>
    </source>
</evidence>
<feature type="domain" description="Nuclease SbcCD subunit D C-terminal" evidence="10">
    <location>
        <begin position="262"/>
        <end position="353"/>
    </location>
</feature>
<dbReference type="InterPro" id="IPR050535">
    <property type="entry name" value="DNA_Repair-Maintenance_Comp"/>
</dbReference>
<comment type="similarity">
    <text evidence="1 8">Belongs to the SbcD family.</text>
</comment>
<keyword evidence="7 8" id="KW-0233">DNA recombination</keyword>
<dbReference type="PANTHER" id="PTHR30337">
    <property type="entry name" value="COMPONENT OF ATP-DEPENDENT DSDNA EXONUCLEASE"/>
    <property type="match status" value="1"/>
</dbReference>
<evidence type="ECO:0000256" key="3">
    <source>
        <dbReference type="ARBA" id="ARBA00013365"/>
    </source>
</evidence>
<feature type="domain" description="Calcineurin-like phosphoesterase" evidence="9">
    <location>
        <begin position="7"/>
        <end position="96"/>
    </location>
</feature>
<dbReference type="Pfam" id="PF00149">
    <property type="entry name" value="Metallophos"/>
    <property type="match status" value="1"/>
</dbReference>
<gene>
    <name evidence="8" type="primary">sbcD</name>
    <name evidence="11" type="ORF">QK289_04495</name>
</gene>
<evidence type="ECO:0000259" key="10">
    <source>
        <dbReference type="Pfam" id="PF12320"/>
    </source>
</evidence>
<dbReference type="InterPro" id="IPR029052">
    <property type="entry name" value="Metallo-depent_PP-like"/>
</dbReference>
<dbReference type="InterPro" id="IPR026843">
    <property type="entry name" value="SbcD_C"/>
</dbReference>
<comment type="subunit">
    <text evidence="2 8">Heterodimer of SbcC and SbcD.</text>
</comment>
<dbReference type="InterPro" id="IPR004843">
    <property type="entry name" value="Calcineurin-like_PHP"/>
</dbReference>
<evidence type="ECO:0000313" key="11">
    <source>
        <dbReference type="EMBL" id="MDI3234258.1"/>
    </source>
</evidence>
<keyword evidence="4 8" id="KW-0540">Nuclease</keyword>
<evidence type="ECO:0000256" key="2">
    <source>
        <dbReference type="ARBA" id="ARBA00011322"/>
    </source>
</evidence>
<accession>A0ABT6R0C1</accession>
<dbReference type="EMBL" id="JASBQV010000004">
    <property type="protein sequence ID" value="MDI3234258.1"/>
    <property type="molecule type" value="Genomic_DNA"/>
</dbReference>
<evidence type="ECO:0000313" key="12">
    <source>
        <dbReference type="Proteomes" id="UP001243286"/>
    </source>
</evidence>
<dbReference type="InterPro" id="IPR041796">
    <property type="entry name" value="Mre11_N"/>
</dbReference>
<comment type="caution">
    <text evidence="11">The sequence shown here is derived from an EMBL/GenBank/DDBJ whole genome shotgun (WGS) entry which is preliminary data.</text>
</comment>
<dbReference type="Proteomes" id="UP001243286">
    <property type="component" value="Unassembled WGS sequence"/>
</dbReference>
<proteinExistence type="inferred from homology"/>
<organism evidence="11 12">
    <name type="scientific">Exiguobacterium antarcticum</name>
    <dbReference type="NCBI Taxonomy" id="132920"/>
    <lineage>
        <taxon>Bacteria</taxon>
        <taxon>Bacillati</taxon>
        <taxon>Bacillota</taxon>
        <taxon>Bacilli</taxon>
        <taxon>Bacillales</taxon>
        <taxon>Bacillales Family XII. Incertae Sedis</taxon>
        <taxon>Exiguobacterium</taxon>
    </lineage>
</organism>
<keyword evidence="12" id="KW-1185">Reference proteome</keyword>
<dbReference type="CDD" id="cd00840">
    <property type="entry name" value="MPP_Mre11_N"/>
    <property type="match status" value="1"/>
</dbReference>
<keyword evidence="8" id="KW-0235">DNA replication</keyword>
<comment type="function">
    <text evidence="8">SbcCD cleaves DNA hairpin structures. These structures can inhibit DNA replication and are intermediates in certain DNA recombination reactions. The complex acts as a 3'-&gt;5' double strand exonuclease that can open hairpins. It also has a 5' single-strand endonuclease activity.</text>
</comment>
<protein>
    <recommendedName>
        <fullName evidence="3 8">Nuclease SbcCD subunit D</fullName>
    </recommendedName>
</protein>
<sequence>MIQVKWIHTADWHLGKIVHGESMLENQRFVLQELLQLIDREQPDAVVIAGDLYDRAVPPTEAVELLDQTFAEIVLERHIPIIAISGNHDSAERLSFGTTMLQRAGLHLAGKLTPAIEPITIQGVRFYPVPFADPATVRYVYQDESIRTHDEAMRKIIESMPIEGPSVLVGHAFVIGGLETDSERQLSVGTAGQVSASAFAPFTYTALGHLHNPLAIRSETIRYSGSLLKYSFSEANHLKGVDILTLNETGTFDRRFEPLAAKRDLRELTGNLAELTDPAFVTTQTTDDYIKINLTDAEALIDPMGKLKKIYPNILHLERTGFTRESTRAVQASRDQVQAATITDLFSEFYEAVREKQPTDAMQTVLEEEAACVQND</sequence>
<dbReference type="InterPro" id="IPR004593">
    <property type="entry name" value="SbcD"/>
</dbReference>
<dbReference type="PANTHER" id="PTHR30337:SF0">
    <property type="entry name" value="NUCLEASE SBCCD SUBUNIT D"/>
    <property type="match status" value="1"/>
</dbReference>
<keyword evidence="6 8" id="KW-0269">Exonuclease</keyword>
<name>A0ABT6R0C1_9BACL</name>
<evidence type="ECO:0000256" key="1">
    <source>
        <dbReference type="ARBA" id="ARBA00010555"/>
    </source>
</evidence>
<dbReference type="SUPFAM" id="SSF56300">
    <property type="entry name" value="Metallo-dependent phosphatases"/>
    <property type="match status" value="1"/>
</dbReference>
<dbReference type="GO" id="GO:0004527">
    <property type="term" value="F:exonuclease activity"/>
    <property type="evidence" value="ECO:0007669"/>
    <property type="project" value="UniProtKB-KW"/>
</dbReference>
<dbReference type="NCBIfam" id="TIGR00619">
    <property type="entry name" value="sbcd"/>
    <property type="match status" value="1"/>
</dbReference>
<keyword evidence="5 8" id="KW-0378">Hydrolase</keyword>